<dbReference type="AlphaFoldDB" id="A0A6G5A0A9"/>
<sequence length="84" mass="9406">MNKVRKTCHAEHYKPKIIVREANATQCKAGAPGTYLCSRHALRSLSLLFSHTRAAEILTMVSVLSPPTWRHSPGRLHLGVVAWF</sequence>
<reference evidence="1" key="1">
    <citation type="submission" date="2020-03" db="EMBL/GenBank/DDBJ databases">
        <title>A transcriptome and proteome of the tick Rhipicephalus microplus shaped by the genetic composition of its hosts and developmental stage.</title>
        <authorList>
            <person name="Garcia G.R."/>
            <person name="Ribeiro J.M.C."/>
            <person name="Maruyama S.R."/>
            <person name="Gardinasse L.G."/>
            <person name="Nelson K."/>
            <person name="Ferreira B.R."/>
            <person name="Andrade T.G."/>
            <person name="Santos I.K.F.M."/>
        </authorList>
    </citation>
    <scope>NUCLEOTIDE SEQUENCE</scope>
    <source>
        <strain evidence="1">NSGR</strain>
        <tissue evidence="1">Salivary glands</tissue>
    </source>
</reference>
<organism evidence="1">
    <name type="scientific">Rhipicephalus microplus</name>
    <name type="common">Cattle tick</name>
    <name type="synonym">Boophilus microplus</name>
    <dbReference type="NCBI Taxonomy" id="6941"/>
    <lineage>
        <taxon>Eukaryota</taxon>
        <taxon>Metazoa</taxon>
        <taxon>Ecdysozoa</taxon>
        <taxon>Arthropoda</taxon>
        <taxon>Chelicerata</taxon>
        <taxon>Arachnida</taxon>
        <taxon>Acari</taxon>
        <taxon>Parasitiformes</taxon>
        <taxon>Ixodida</taxon>
        <taxon>Ixodoidea</taxon>
        <taxon>Ixodidae</taxon>
        <taxon>Rhipicephalinae</taxon>
        <taxon>Rhipicephalus</taxon>
        <taxon>Boophilus</taxon>
    </lineage>
</organism>
<proteinExistence type="predicted"/>
<accession>A0A6G5A0A9</accession>
<dbReference type="EMBL" id="GIKN01002169">
    <property type="protein sequence ID" value="NIE44442.1"/>
    <property type="molecule type" value="Transcribed_RNA"/>
</dbReference>
<protein>
    <submittedName>
        <fullName evidence="1">Uncharacterized protein</fullName>
    </submittedName>
</protein>
<evidence type="ECO:0000313" key="1">
    <source>
        <dbReference type="EMBL" id="NIE44442.1"/>
    </source>
</evidence>
<name>A0A6G5A0A9_RHIMP</name>